<name>A0A1X0QJV8_9MICR</name>
<organism evidence="2 3">
    <name type="scientific">Hepatospora eriocheir</name>
    <dbReference type="NCBI Taxonomy" id="1081669"/>
    <lineage>
        <taxon>Eukaryota</taxon>
        <taxon>Fungi</taxon>
        <taxon>Fungi incertae sedis</taxon>
        <taxon>Microsporidia</taxon>
        <taxon>Hepatosporidae</taxon>
        <taxon>Hepatospora</taxon>
    </lineage>
</organism>
<proteinExistence type="predicted"/>
<dbReference type="Proteomes" id="UP000192501">
    <property type="component" value="Unassembled WGS sequence"/>
</dbReference>
<gene>
    <name evidence="2" type="ORF">A0H76_2359</name>
</gene>
<dbReference type="VEuPathDB" id="MicrosporidiaDB:HERIO_2304"/>
<evidence type="ECO:0000256" key="1">
    <source>
        <dbReference type="SAM" id="MobiDB-lite"/>
    </source>
</evidence>
<evidence type="ECO:0000313" key="3">
    <source>
        <dbReference type="Proteomes" id="UP000192501"/>
    </source>
</evidence>
<accession>A0A1X0QJV8</accession>
<reference evidence="2 3" key="1">
    <citation type="journal article" date="2017" name="Environ. Microbiol.">
        <title>Decay of the glycolytic pathway and adaptation to intranuclear parasitism within Enterocytozoonidae microsporidia.</title>
        <authorList>
            <person name="Wiredu Boakye D."/>
            <person name="Jaroenlak P."/>
            <person name="Prachumwat A."/>
            <person name="Williams T.A."/>
            <person name="Bateman K.S."/>
            <person name="Itsathitphaisarn O."/>
            <person name="Sritunyalucksana K."/>
            <person name="Paszkiewicz K.H."/>
            <person name="Moore K.A."/>
            <person name="Stentiford G.D."/>
            <person name="Williams B.A."/>
        </authorList>
    </citation>
    <scope>NUCLEOTIDE SEQUENCE [LARGE SCALE GENOMIC DNA]</scope>
    <source>
        <strain evidence="3">canceri</strain>
    </source>
</reference>
<dbReference type="AlphaFoldDB" id="A0A1X0QJV8"/>
<sequence>MIIEEKNLIQSIKKYKTDVDFIKKSINEIVKGKIKFPEVVESEDNFRLARVVVESIKGEFKNIDKSACKKFDLNDDDVIDNFIGMLKLLFNFKDEDLINFNLKDSLVIVRDLFEEIRKKKAEEEKELLKKKQEEIKKNNNKEELKEEVNNNEEFKKDNEVKDEIEDNNKNVLL</sequence>
<feature type="compositionally biased region" description="Basic and acidic residues" evidence="1">
    <location>
        <begin position="139"/>
        <end position="161"/>
    </location>
</feature>
<dbReference type="VEuPathDB" id="MicrosporidiaDB:A0H76_2359"/>
<comment type="caution">
    <text evidence="2">The sequence shown here is derived from an EMBL/GenBank/DDBJ whole genome shotgun (WGS) entry which is preliminary data.</text>
</comment>
<protein>
    <submittedName>
        <fullName evidence="2">Uncharacterized protein</fullName>
    </submittedName>
</protein>
<evidence type="ECO:0000313" key="2">
    <source>
        <dbReference type="EMBL" id="ORE00059.1"/>
    </source>
</evidence>
<dbReference type="EMBL" id="LTAI01000069">
    <property type="protein sequence ID" value="ORE00059.1"/>
    <property type="molecule type" value="Genomic_DNA"/>
</dbReference>
<feature type="region of interest" description="Disordered" evidence="1">
    <location>
        <begin position="139"/>
        <end position="173"/>
    </location>
</feature>